<dbReference type="PANTHER" id="PTHR43649:SF33">
    <property type="entry name" value="POLYGALACTURONAN_RHAMNOGALACTURONAN-BINDING PROTEIN YTCQ"/>
    <property type="match status" value="1"/>
</dbReference>
<evidence type="ECO:0000313" key="4">
    <source>
        <dbReference type="Proteomes" id="UP000278332"/>
    </source>
</evidence>
<dbReference type="Proteomes" id="UP000278332">
    <property type="component" value="Unassembled WGS sequence"/>
</dbReference>
<reference evidence="3 4" key="1">
    <citation type="submission" date="2018-08" db="EMBL/GenBank/DDBJ databases">
        <title>Recombination of ecologically and evolutionarily significant loci maintains genetic cohesion in the Pseudomonas syringae species complex.</title>
        <authorList>
            <person name="Dillon M."/>
            <person name="Thakur S."/>
            <person name="Almeida R.N.D."/>
            <person name="Weir B.S."/>
            <person name="Guttman D.S."/>
        </authorList>
    </citation>
    <scope>NUCLEOTIDE SEQUENCE [LARGE SCALE GENOMIC DNA]</scope>
    <source>
        <strain evidence="3 4">ICMP 6917</strain>
    </source>
</reference>
<evidence type="ECO:0000313" key="3">
    <source>
        <dbReference type="EMBL" id="RMR60049.1"/>
    </source>
</evidence>
<protein>
    <submittedName>
        <fullName evidence="3">ABC transporter, periplasmic substrate-binding protein</fullName>
    </submittedName>
</protein>
<comment type="caution">
    <text evidence="3">The sequence shown here is derived from an EMBL/GenBank/DDBJ whole genome shotgun (WGS) entry which is preliminary data.</text>
</comment>
<sequence>MEYLGRLAVIAGVVVCRNALGVAEQLFVPGLSGRRQRALGNNHLEVSMFYKNNKLRHSVALASMLACSGLSITAWADAYEDAAKKWIGSEFKPSTLTPEQQLAELEWFIKAAEPFRGMEIKVVSETLTTHEYESKTLAKAFTEITGIKLTHDLVQEGDVIEKIQTQMQSDKNIYDGWVNDSDLIGTHFRYGKAQSLTELMASDAGKKVTSPTLDLKDFIGLSFTTAPDGKVYQLPDQQFANLYWFRADWFERADLKAKFKAKYGYELGVPVNWSAYEDIAKFFSEDVKEIDGKRIYGHMDYGKKDPSLGWRFTDAWFSMAGGGDKGLPNGLPVDEWGIRVENCRPVGSSITRGGDTNGPAAVFATQKYIDWLKAYAPPEAAGMTFSESGPVPSQGNVAQQIFWYTAFTADMTKPGLPVMNADGTPKWRMAPSPKGPYWKDGMKLGYQDVGSWTFLYSTPEKQRLAAWLYAQFVTSKTVSLKKTIVGLTPIRESDINSREMTELAPKLGGLVEFYRSPARVQWSPTGTNVPDYPKLAQLWWSHVAEAVTGEKTAQQALDGLAKDQDSILMRLERSKAQEKSGCAPKLNPETTAEEWYKKGEASPDGWAAPQRKLANEKPKGETVSYSELLKSWEAARK</sequence>
<dbReference type="AlphaFoldDB" id="A0A3M4W8W3"/>
<accession>A0A3M4W8W3</accession>
<dbReference type="EMBL" id="RBRY01000052">
    <property type="protein sequence ID" value="RMR60049.1"/>
    <property type="molecule type" value="Genomic_DNA"/>
</dbReference>
<name>A0A3M4W8W3_PSECI</name>
<feature type="region of interest" description="Disordered" evidence="2">
    <location>
        <begin position="578"/>
        <end position="620"/>
    </location>
</feature>
<dbReference type="Gene3D" id="3.40.190.10">
    <property type="entry name" value="Periplasmic binding protein-like II"/>
    <property type="match status" value="2"/>
</dbReference>
<keyword evidence="1" id="KW-0732">Signal</keyword>
<organism evidence="3 4">
    <name type="scientific">Pseudomonas cichorii</name>
    <dbReference type="NCBI Taxonomy" id="36746"/>
    <lineage>
        <taxon>Bacteria</taxon>
        <taxon>Pseudomonadati</taxon>
        <taxon>Pseudomonadota</taxon>
        <taxon>Gammaproteobacteria</taxon>
        <taxon>Pseudomonadales</taxon>
        <taxon>Pseudomonadaceae</taxon>
        <taxon>Pseudomonas</taxon>
    </lineage>
</organism>
<dbReference type="InterPro" id="IPR050490">
    <property type="entry name" value="Bact_solute-bd_prot1"/>
</dbReference>
<evidence type="ECO:0000256" key="1">
    <source>
        <dbReference type="ARBA" id="ARBA00022729"/>
    </source>
</evidence>
<proteinExistence type="predicted"/>
<gene>
    <name evidence="3" type="ORF">ALP84_04570</name>
</gene>
<evidence type="ECO:0000256" key="2">
    <source>
        <dbReference type="SAM" id="MobiDB-lite"/>
    </source>
</evidence>
<dbReference type="SUPFAM" id="SSF53850">
    <property type="entry name" value="Periplasmic binding protein-like II"/>
    <property type="match status" value="1"/>
</dbReference>
<dbReference type="PANTHER" id="PTHR43649">
    <property type="entry name" value="ARABINOSE-BINDING PROTEIN-RELATED"/>
    <property type="match status" value="1"/>
</dbReference>